<dbReference type="PANTHER" id="PTHR34322:SF2">
    <property type="entry name" value="TRANSPOSASE IS200-LIKE DOMAIN-CONTAINING PROTEIN"/>
    <property type="match status" value="1"/>
</dbReference>
<dbReference type="EMBL" id="LCBN01000055">
    <property type="protein sequence ID" value="KKS12272.1"/>
    <property type="molecule type" value="Genomic_DNA"/>
</dbReference>
<feature type="domain" description="Transposase IS200-like" evidence="1">
    <location>
        <begin position="9"/>
        <end position="145"/>
    </location>
</feature>
<evidence type="ECO:0000313" key="3">
    <source>
        <dbReference type="Proteomes" id="UP000034753"/>
    </source>
</evidence>
<dbReference type="Gene3D" id="3.30.70.1290">
    <property type="entry name" value="Transposase IS200-like"/>
    <property type="match status" value="1"/>
</dbReference>
<organism evidence="2 3">
    <name type="scientific">Candidatus Daviesbacteria bacterium GW2011_GWB1_41_5</name>
    <dbReference type="NCBI Taxonomy" id="1618429"/>
    <lineage>
        <taxon>Bacteria</taxon>
        <taxon>Candidatus Daviesiibacteriota</taxon>
    </lineage>
</organism>
<evidence type="ECO:0000313" key="2">
    <source>
        <dbReference type="EMBL" id="KKS12272.1"/>
    </source>
</evidence>
<sequence length="216" mass="25494">MPSRTFPFSNGYFYHIFNRGSEKRSIFETQRDYQRFLKTLKYYQILGPKPRFSRFPSPLSNKLDESQKVIEIIAFCLMPNHFHLLLRQNTDRGITEFTSKLSNSYTKYYNTKHTRVGPLFQGEFKAVLMESDEQLVHVSRYIHLNPVVSGLVKQPDHYQWSSYREFLDPIKSGVCLKDPILGFFKNPSDYQQFVLDQIGYAQELEFIKHQLLDAEA</sequence>
<reference evidence="2 3" key="1">
    <citation type="journal article" date="2015" name="Nature">
        <title>rRNA introns, odd ribosomes, and small enigmatic genomes across a large radiation of phyla.</title>
        <authorList>
            <person name="Brown C.T."/>
            <person name="Hug L.A."/>
            <person name="Thomas B.C."/>
            <person name="Sharon I."/>
            <person name="Castelle C.J."/>
            <person name="Singh A."/>
            <person name="Wilkins M.J."/>
            <person name="Williams K.H."/>
            <person name="Banfield J.F."/>
        </authorList>
    </citation>
    <scope>NUCLEOTIDE SEQUENCE [LARGE SCALE GENOMIC DNA]</scope>
</reference>
<dbReference type="Pfam" id="PF01797">
    <property type="entry name" value="Y1_Tnp"/>
    <property type="match status" value="1"/>
</dbReference>
<comment type="caution">
    <text evidence="2">The sequence shown here is derived from an EMBL/GenBank/DDBJ whole genome shotgun (WGS) entry which is preliminary data.</text>
</comment>
<dbReference type="PATRIC" id="fig|1618429.3.peg.975"/>
<evidence type="ECO:0000259" key="1">
    <source>
        <dbReference type="SMART" id="SM01321"/>
    </source>
</evidence>
<protein>
    <recommendedName>
        <fullName evidence="1">Transposase IS200-like domain-containing protein</fullName>
    </recommendedName>
</protein>
<accession>A0A0G0WJQ4</accession>
<gene>
    <name evidence="2" type="ORF">UU67_C0055G0007</name>
</gene>
<dbReference type="InterPro" id="IPR002686">
    <property type="entry name" value="Transposase_17"/>
</dbReference>
<dbReference type="GO" id="GO:0004803">
    <property type="term" value="F:transposase activity"/>
    <property type="evidence" value="ECO:0007669"/>
    <property type="project" value="InterPro"/>
</dbReference>
<dbReference type="GO" id="GO:0003677">
    <property type="term" value="F:DNA binding"/>
    <property type="evidence" value="ECO:0007669"/>
    <property type="project" value="InterPro"/>
</dbReference>
<name>A0A0G0WJQ4_9BACT</name>
<dbReference type="GO" id="GO:0006313">
    <property type="term" value="P:DNA transposition"/>
    <property type="evidence" value="ECO:0007669"/>
    <property type="project" value="InterPro"/>
</dbReference>
<dbReference type="SMART" id="SM01321">
    <property type="entry name" value="Y1_Tnp"/>
    <property type="match status" value="1"/>
</dbReference>
<dbReference type="AlphaFoldDB" id="A0A0G0WJQ4"/>
<dbReference type="PANTHER" id="PTHR34322">
    <property type="entry name" value="TRANSPOSASE, Y1_TNP DOMAIN-CONTAINING"/>
    <property type="match status" value="1"/>
</dbReference>
<dbReference type="Proteomes" id="UP000034753">
    <property type="component" value="Unassembled WGS sequence"/>
</dbReference>
<dbReference type="InterPro" id="IPR036515">
    <property type="entry name" value="Transposase_17_sf"/>
</dbReference>
<proteinExistence type="predicted"/>
<dbReference type="SUPFAM" id="SSF143422">
    <property type="entry name" value="Transposase IS200-like"/>
    <property type="match status" value="1"/>
</dbReference>